<name>A0ABP6ZG69_9ACTN</name>
<reference evidence="2" key="1">
    <citation type="journal article" date="2019" name="Int. J. Syst. Evol. Microbiol.">
        <title>The Global Catalogue of Microorganisms (GCM) 10K type strain sequencing project: providing services to taxonomists for standard genome sequencing and annotation.</title>
        <authorList>
            <consortium name="The Broad Institute Genomics Platform"/>
            <consortium name="The Broad Institute Genome Sequencing Center for Infectious Disease"/>
            <person name="Wu L."/>
            <person name="Ma J."/>
        </authorList>
    </citation>
    <scope>NUCLEOTIDE SEQUENCE [LARGE SCALE GENOMIC DNA]</scope>
    <source>
        <strain evidence="2">JCM 16929</strain>
    </source>
</reference>
<comment type="caution">
    <text evidence="1">The sequence shown here is derived from an EMBL/GenBank/DDBJ whole genome shotgun (WGS) entry which is preliminary data.</text>
</comment>
<accession>A0ABP6ZG69</accession>
<dbReference type="RefSeq" id="WP_344801567.1">
    <property type="nucleotide sequence ID" value="NZ_BAABAB010000005.1"/>
</dbReference>
<evidence type="ECO:0000313" key="1">
    <source>
        <dbReference type="EMBL" id="GAA3606653.1"/>
    </source>
</evidence>
<proteinExistence type="predicted"/>
<gene>
    <name evidence="1" type="ORF">GCM10022236_05670</name>
</gene>
<organism evidence="1 2">
    <name type="scientific">Microlunatus ginsengisoli</name>
    <dbReference type="NCBI Taxonomy" id="363863"/>
    <lineage>
        <taxon>Bacteria</taxon>
        <taxon>Bacillati</taxon>
        <taxon>Actinomycetota</taxon>
        <taxon>Actinomycetes</taxon>
        <taxon>Propionibacteriales</taxon>
        <taxon>Propionibacteriaceae</taxon>
        <taxon>Microlunatus</taxon>
    </lineage>
</organism>
<protein>
    <recommendedName>
        <fullName evidence="3">Transcriptional regulator</fullName>
    </recommendedName>
</protein>
<keyword evidence="2" id="KW-1185">Reference proteome</keyword>
<dbReference type="Proteomes" id="UP001501490">
    <property type="component" value="Unassembled WGS sequence"/>
</dbReference>
<dbReference type="EMBL" id="BAABAB010000005">
    <property type="protein sequence ID" value="GAA3606653.1"/>
    <property type="molecule type" value="Genomic_DNA"/>
</dbReference>
<evidence type="ECO:0000313" key="2">
    <source>
        <dbReference type="Proteomes" id="UP001501490"/>
    </source>
</evidence>
<evidence type="ECO:0008006" key="3">
    <source>
        <dbReference type="Google" id="ProtNLM"/>
    </source>
</evidence>
<sequence length="212" mass="23272">MPVDSPADLLTLHAVRIRGMADDREVAQRFGLDPGLVAELLLDYQAYGWISRVDFAGTGGWTLTRTGFEQNRRRLSAELDDTGAGAAVRAGYRAFQSRNTRLQRACTDWQLRPTAADPLAVNDHFDATWDRPVIDALDLLDAELVDIVTTLAGALSRFAGYDVRFDAALARVQSGDPAWVTGVGIDSCHTVWMELHEDLLATLGLERGEPMS</sequence>